<dbReference type="InterPro" id="IPR009057">
    <property type="entry name" value="Homeodomain-like_sf"/>
</dbReference>
<name>A0ABW9XI07_9SPHN</name>
<dbReference type="InterPro" id="IPR049513">
    <property type="entry name" value="TetR_C_40"/>
</dbReference>
<comment type="caution">
    <text evidence="4">The sequence shown here is derived from an EMBL/GenBank/DDBJ whole genome shotgun (WGS) entry which is preliminary data.</text>
</comment>
<feature type="DNA-binding region" description="H-T-H motif" evidence="2">
    <location>
        <begin position="46"/>
        <end position="65"/>
    </location>
</feature>
<evidence type="ECO:0000313" key="5">
    <source>
        <dbReference type="Proteomes" id="UP000753724"/>
    </source>
</evidence>
<evidence type="ECO:0000259" key="3">
    <source>
        <dbReference type="PROSITE" id="PS50977"/>
    </source>
</evidence>
<gene>
    <name evidence="4" type="ORF">GTZ99_16395</name>
</gene>
<sequence length="222" mass="24087">MDASATALAERERRQAVGRLRRARTRARILAAAFDLFGSDSGLYARIEEIAQRAGITRATFYDHFTGMAELREALAVEVTHDFLIAVRDALSTLPDPRERAAAAIRFYLHRVRAAPRWGWSMVNLSASGVIFGAETHGEAEHTVQEGMAAGMLHLPHSALGRDLILGATLAAMGTMLRERVAPDYPEQIVVPVLCGLGVARDAAQAIAARPLPPLRETAPQT</sequence>
<dbReference type="SUPFAM" id="SSF46689">
    <property type="entry name" value="Homeodomain-like"/>
    <property type="match status" value="1"/>
</dbReference>
<accession>A0ABW9XI07</accession>
<reference evidence="5" key="1">
    <citation type="submission" date="2020-01" db="EMBL/GenBank/DDBJ databases">
        <title>Sphingomonas sp. strain CSW-10.</title>
        <authorList>
            <person name="Chen W.-M."/>
        </authorList>
    </citation>
    <scope>NUCLEOTIDE SEQUENCE [LARGE SCALE GENOMIC DNA]</scope>
    <source>
        <strain evidence="5">FSY-8</strain>
    </source>
</reference>
<dbReference type="Pfam" id="PF21306">
    <property type="entry name" value="TetR_C_40"/>
    <property type="match status" value="1"/>
</dbReference>
<dbReference type="PANTHER" id="PTHR30055">
    <property type="entry name" value="HTH-TYPE TRANSCRIPTIONAL REGULATOR RUTR"/>
    <property type="match status" value="1"/>
</dbReference>
<dbReference type="PANTHER" id="PTHR30055:SF226">
    <property type="entry name" value="HTH-TYPE TRANSCRIPTIONAL REGULATOR PKSA"/>
    <property type="match status" value="1"/>
</dbReference>
<evidence type="ECO:0000256" key="2">
    <source>
        <dbReference type="PROSITE-ProRule" id="PRU00335"/>
    </source>
</evidence>
<keyword evidence="1 2" id="KW-0238">DNA-binding</keyword>
<dbReference type="PROSITE" id="PS50977">
    <property type="entry name" value="HTH_TETR_2"/>
    <property type="match status" value="1"/>
</dbReference>
<dbReference type="RefSeq" id="WP_161720857.1">
    <property type="nucleotide sequence ID" value="NZ_JAAAPO010000009.1"/>
</dbReference>
<dbReference type="InterPro" id="IPR001647">
    <property type="entry name" value="HTH_TetR"/>
</dbReference>
<dbReference type="Gene3D" id="1.10.357.10">
    <property type="entry name" value="Tetracycline Repressor, domain 2"/>
    <property type="match status" value="1"/>
</dbReference>
<evidence type="ECO:0000256" key="1">
    <source>
        <dbReference type="ARBA" id="ARBA00023125"/>
    </source>
</evidence>
<evidence type="ECO:0000313" key="4">
    <source>
        <dbReference type="EMBL" id="NBC38131.1"/>
    </source>
</evidence>
<feature type="domain" description="HTH tetR-type" evidence="3">
    <location>
        <begin position="23"/>
        <end position="83"/>
    </location>
</feature>
<dbReference type="Pfam" id="PF00440">
    <property type="entry name" value="TetR_N"/>
    <property type="match status" value="1"/>
</dbReference>
<organism evidence="4 5">
    <name type="scientific">Novosphingobium ovatum</name>
    <dbReference type="NCBI Taxonomy" id="1908523"/>
    <lineage>
        <taxon>Bacteria</taxon>
        <taxon>Pseudomonadati</taxon>
        <taxon>Pseudomonadota</taxon>
        <taxon>Alphaproteobacteria</taxon>
        <taxon>Sphingomonadales</taxon>
        <taxon>Sphingomonadaceae</taxon>
        <taxon>Novosphingobium</taxon>
    </lineage>
</organism>
<dbReference type="Proteomes" id="UP000753724">
    <property type="component" value="Unassembled WGS sequence"/>
</dbReference>
<proteinExistence type="predicted"/>
<dbReference type="InterPro" id="IPR050109">
    <property type="entry name" value="HTH-type_TetR-like_transc_reg"/>
</dbReference>
<keyword evidence="5" id="KW-1185">Reference proteome</keyword>
<dbReference type="EMBL" id="JAAAPO010000009">
    <property type="protein sequence ID" value="NBC38131.1"/>
    <property type="molecule type" value="Genomic_DNA"/>
</dbReference>
<protein>
    <submittedName>
        <fullName evidence="4">TetR family transcriptional regulator</fullName>
    </submittedName>
</protein>